<dbReference type="Proteomes" id="UP000590740">
    <property type="component" value="Unassembled WGS sequence"/>
</dbReference>
<evidence type="ECO:0000313" key="1">
    <source>
        <dbReference type="EMBL" id="MBB5031851.1"/>
    </source>
</evidence>
<name>A0A7W8DJH5_9BACT</name>
<proteinExistence type="predicted"/>
<accession>A0A7W8DJH5</accession>
<reference evidence="1 2" key="1">
    <citation type="submission" date="2020-08" db="EMBL/GenBank/DDBJ databases">
        <title>Genomic Encyclopedia of Type Strains, Phase IV (KMG-IV): sequencing the most valuable type-strain genomes for metagenomic binning, comparative biology and taxonomic classification.</title>
        <authorList>
            <person name="Goeker M."/>
        </authorList>
    </citation>
    <scope>NUCLEOTIDE SEQUENCE [LARGE SCALE GENOMIC DNA]</scope>
    <source>
        <strain evidence="1 2">DSM 12252</strain>
    </source>
</reference>
<protein>
    <submittedName>
        <fullName evidence="1">Uncharacterized protein</fullName>
    </submittedName>
</protein>
<comment type="caution">
    <text evidence="1">The sequence shown here is derived from an EMBL/GenBank/DDBJ whole genome shotgun (WGS) entry which is preliminary data.</text>
</comment>
<dbReference type="EMBL" id="JACHIG010000002">
    <property type="protein sequence ID" value="MBB5031851.1"/>
    <property type="molecule type" value="Genomic_DNA"/>
</dbReference>
<sequence>MSEPADEYDPMWELRVLYHDVLAYEGKDLYFGLLAPWLEKNGAAREWLLSFAQRRGEPIPPAQEWEIHALYAVNRVNDLLLGGFQPATVSEWPNLPITLDEYVAFMTGLGFEVVDVTAYSPFYHEVMEVAQSDEDAAPVELVSIVWPCLMLGCMLFSRAGVKVRSGRKRLSPVLAGSSTLYWAFCRRYRPCEDLSHGWGSNSQWRTEFRRDYRFGSQMYLNVDRAWDVSLGDKPGYSPSGLSLEERTELVIHRCFVTRSASNEDPFPYVLSLNLTERE</sequence>
<keyword evidence="2" id="KW-1185">Reference proteome</keyword>
<gene>
    <name evidence="1" type="ORF">HNQ65_001419</name>
</gene>
<evidence type="ECO:0000313" key="2">
    <source>
        <dbReference type="Proteomes" id="UP000590740"/>
    </source>
</evidence>
<dbReference type="AlphaFoldDB" id="A0A7W8DJH5"/>
<organism evidence="1 2">
    <name type="scientific">Prosthecobacter vanneervenii</name>
    <dbReference type="NCBI Taxonomy" id="48466"/>
    <lineage>
        <taxon>Bacteria</taxon>
        <taxon>Pseudomonadati</taxon>
        <taxon>Verrucomicrobiota</taxon>
        <taxon>Verrucomicrobiia</taxon>
        <taxon>Verrucomicrobiales</taxon>
        <taxon>Verrucomicrobiaceae</taxon>
        <taxon>Prosthecobacter</taxon>
    </lineage>
</organism>
<dbReference type="RefSeq" id="WP_184338787.1">
    <property type="nucleotide sequence ID" value="NZ_JACHIG010000002.1"/>
</dbReference>